<dbReference type="Proteomes" id="UP000826195">
    <property type="component" value="Unassembled WGS sequence"/>
</dbReference>
<keyword evidence="3" id="KW-1185">Reference proteome</keyword>
<dbReference type="AlphaFoldDB" id="A0AAV7J1V0"/>
<feature type="signal peptide" evidence="1">
    <location>
        <begin position="1"/>
        <end position="15"/>
    </location>
</feature>
<keyword evidence="1" id="KW-0732">Signal</keyword>
<evidence type="ECO:0000313" key="2">
    <source>
        <dbReference type="EMBL" id="KAH0564132.1"/>
    </source>
</evidence>
<reference evidence="2 3" key="1">
    <citation type="journal article" date="2021" name="J. Hered.">
        <title>A chromosome-level genome assembly of the parasitoid wasp, Cotesia glomerata (Hymenoptera: Braconidae).</title>
        <authorList>
            <person name="Pinto B.J."/>
            <person name="Weis J.J."/>
            <person name="Gamble T."/>
            <person name="Ode P.J."/>
            <person name="Paul R."/>
            <person name="Zaspel J.M."/>
        </authorList>
    </citation>
    <scope>NUCLEOTIDE SEQUENCE [LARGE SCALE GENOMIC DNA]</scope>
    <source>
        <strain evidence="2">CgM1</strain>
    </source>
</reference>
<organism evidence="2 3">
    <name type="scientific">Cotesia glomerata</name>
    <name type="common">Lepidopteran parasitic wasp</name>
    <name type="synonym">Apanteles glomeratus</name>
    <dbReference type="NCBI Taxonomy" id="32391"/>
    <lineage>
        <taxon>Eukaryota</taxon>
        <taxon>Metazoa</taxon>
        <taxon>Ecdysozoa</taxon>
        <taxon>Arthropoda</taxon>
        <taxon>Hexapoda</taxon>
        <taxon>Insecta</taxon>
        <taxon>Pterygota</taxon>
        <taxon>Neoptera</taxon>
        <taxon>Endopterygota</taxon>
        <taxon>Hymenoptera</taxon>
        <taxon>Apocrita</taxon>
        <taxon>Ichneumonoidea</taxon>
        <taxon>Braconidae</taxon>
        <taxon>Microgastrinae</taxon>
        <taxon>Cotesia</taxon>
    </lineage>
</organism>
<comment type="caution">
    <text evidence="2">The sequence shown here is derived from an EMBL/GenBank/DDBJ whole genome shotgun (WGS) entry which is preliminary data.</text>
</comment>
<evidence type="ECO:0000256" key="1">
    <source>
        <dbReference type="SAM" id="SignalP"/>
    </source>
</evidence>
<feature type="chain" id="PRO_5043540931" evidence="1">
    <location>
        <begin position="16"/>
        <end position="96"/>
    </location>
</feature>
<name>A0AAV7J1V0_COTGL</name>
<protein>
    <submittedName>
        <fullName evidence="2">Uncharacterized protein</fullName>
    </submittedName>
</protein>
<sequence>MPLVSILLPTASVSACVSGSQSVIQLRHISPEAFQLAVYYPHHTTARICCQRRKLGFGSYPAASSLTGAVKAAGGLPVDTGTCTIRVRGVSMMKTI</sequence>
<gene>
    <name evidence="2" type="ORF">KQX54_009651</name>
</gene>
<evidence type="ECO:0000313" key="3">
    <source>
        <dbReference type="Proteomes" id="UP000826195"/>
    </source>
</evidence>
<dbReference type="EMBL" id="JAHXZJ010000002">
    <property type="protein sequence ID" value="KAH0564132.1"/>
    <property type="molecule type" value="Genomic_DNA"/>
</dbReference>
<proteinExistence type="predicted"/>
<accession>A0AAV7J1V0</accession>